<organism evidence="5 6">
    <name type="scientific">Paraburkholderia phenazinium</name>
    <dbReference type="NCBI Taxonomy" id="60549"/>
    <lineage>
        <taxon>Bacteria</taxon>
        <taxon>Pseudomonadati</taxon>
        <taxon>Pseudomonadota</taxon>
        <taxon>Betaproteobacteria</taxon>
        <taxon>Burkholderiales</taxon>
        <taxon>Burkholderiaceae</taxon>
        <taxon>Paraburkholderia</taxon>
    </lineage>
</organism>
<dbReference type="OrthoDB" id="5946411at2"/>
<dbReference type="Pfam" id="PF01613">
    <property type="entry name" value="Flavin_Reduct"/>
    <property type="match status" value="1"/>
</dbReference>
<evidence type="ECO:0000313" key="5">
    <source>
        <dbReference type="EMBL" id="SDH01203.1"/>
    </source>
</evidence>
<evidence type="ECO:0000313" key="6">
    <source>
        <dbReference type="Proteomes" id="UP000199706"/>
    </source>
</evidence>
<evidence type="ECO:0000256" key="1">
    <source>
        <dbReference type="ARBA" id="ARBA00001917"/>
    </source>
</evidence>
<name>A0A1G7YXG6_9BURK</name>
<proteinExistence type="inferred from homology"/>
<dbReference type="Gene3D" id="2.30.110.10">
    <property type="entry name" value="Electron Transport, Fmn-binding Protein, Chain A"/>
    <property type="match status" value="1"/>
</dbReference>
<dbReference type="InterPro" id="IPR052174">
    <property type="entry name" value="Flavoredoxin"/>
</dbReference>
<keyword evidence="2" id="KW-0285">Flavoprotein</keyword>
<dbReference type="InterPro" id="IPR012349">
    <property type="entry name" value="Split_barrel_FMN-bd"/>
</dbReference>
<reference evidence="5 6" key="1">
    <citation type="submission" date="2016-10" db="EMBL/GenBank/DDBJ databases">
        <authorList>
            <person name="de Groot N.N."/>
        </authorList>
    </citation>
    <scope>NUCLEOTIDE SEQUENCE [LARGE SCALE GENOMIC DNA]</scope>
    <source>
        <strain evidence="5 6">LMG 2247</strain>
    </source>
</reference>
<dbReference type="InterPro" id="IPR002563">
    <property type="entry name" value="Flavin_Rdtase-like_dom"/>
</dbReference>
<dbReference type="SUPFAM" id="SSF50475">
    <property type="entry name" value="FMN-binding split barrel"/>
    <property type="match status" value="1"/>
</dbReference>
<gene>
    <name evidence="5" type="ORF">SAMN05216466_106359</name>
</gene>
<evidence type="ECO:0000259" key="4">
    <source>
        <dbReference type="Pfam" id="PF01613"/>
    </source>
</evidence>
<dbReference type="EMBL" id="FNCJ01000006">
    <property type="protein sequence ID" value="SDH01203.1"/>
    <property type="molecule type" value="Genomic_DNA"/>
</dbReference>
<dbReference type="PANTHER" id="PTHR43567">
    <property type="entry name" value="FLAVOREDOXIN-RELATED-RELATED"/>
    <property type="match status" value="1"/>
</dbReference>
<comment type="cofactor">
    <cofactor evidence="1">
        <name>FMN</name>
        <dbReference type="ChEBI" id="CHEBI:58210"/>
    </cofactor>
</comment>
<dbReference type="AlphaFoldDB" id="A0A1G7YXG6"/>
<comment type="similarity">
    <text evidence="3">Belongs to the flavoredoxin family.</text>
</comment>
<dbReference type="RefSeq" id="WP_090685619.1">
    <property type="nucleotide sequence ID" value="NZ_FNCJ01000006.1"/>
</dbReference>
<protein>
    <submittedName>
        <fullName evidence="5">NADH-FMN oxidoreductase RutF, flavin reductase (DIM6/NTAB) family</fullName>
    </submittedName>
</protein>
<evidence type="ECO:0000256" key="3">
    <source>
        <dbReference type="ARBA" id="ARBA00038054"/>
    </source>
</evidence>
<evidence type="ECO:0000256" key="2">
    <source>
        <dbReference type="ARBA" id="ARBA00022630"/>
    </source>
</evidence>
<dbReference type="PANTHER" id="PTHR43567:SF1">
    <property type="entry name" value="FLAVOREDOXIN"/>
    <property type="match status" value="1"/>
</dbReference>
<dbReference type="GO" id="GO:0016646">
    <property type="term" value="F:oxidoreductase activity, acting on the CH-NH group of donors, NAD or NADP as acceptor"/>
    <property type="evidence" value="ECO:0007669"/>
    <property type="project" value="UniProtKB-ARBA"/>
</dbReference>
<feature type="domain" description="Flavin reductase like" evidence="4">
    <location>
        <begin position="27"/>
        <end position="202"/>
    </location>
</feature>
<sequence>MHNTDMYRDNGEETVNMIEVPARSMYYGTPVALITTSNADGSENITPMSSSWSLRNRIVLGIGLASQAAENLAARPELAIGLPDASLWSHVEKLSALTGKREVPAHKAALFHSEPDKWSASGFTRLASQHIGPGRIAECPLQMEAVVESITPVADDPEGFAMIVARVLAMYAHESVVKTDSATVDPARWTPLVFSYGSYRSAGVEVGKMKRAVRR</sequence>
<dbReference type="GO" id="GO:0010181">
    <property type="term" value="F:FMN binding"/>
    <property type="evidence" value="ECO:0007669"/>
    <property type="project" value="InterPro"/>
</dbReference>
<accession>A0A1G7YXG6</accession>
<dbReference type="Proteomes" id="UP000199706">
    <property type="component" value="Unassembled WGS sequence"/>
</dbReference>